<gene>
    <name evidence="1" type="ORF">Tci_425948</name>
</gene>
<reference evidence="1" key="1">
    <citation type="journal article" date="2019" name="Sci. Rep.">
        <title>Draft genome of Tanacetum cinerariifolium, the natural source of mosquito coil.</title>
        <authorList>
            <person name="Yamashiro T."/>
            <person name="Shiraishi A."/>
            <person name="Satake H."/>
            <person name="Nakayama K."/>
        </authorList>
    </citation>
    <scope>NUCLEOTIDE SEQUENCE</scope>
</reference>
<accession>A0A699HNM8</accession>
<keyword evidence="1" id="KW-0695">RNA-directed DNA polymerase</keyword>
<dbReference type="AlphaFoldDB" id="A0A699HNM8"/>
<organism evidence="1">
    <name type="scientific">Tanacetum cinerariifolium</name>
    <name type="common">Dalmatian daisy</name>
    <name type="synonym">Chrysanthemum cinerariifolium</name>
    <dbReference type="NCBI Taxonomy" id="118510"/>
    <lineage>
        <taxon>Eukaryota</taxon>
        <taxon>Viridiplantae</taxon>
        <taxon>Streptophyta</taxon>
        <taxon>Embryophyta</taxon>
        <taxon>Tracheophyta</taxon>
        <taxon>Spermatophyta</taxon>
        <taxon>Magnoliopsida</taxon>
        <taxon>eudicotyledons</taxon>
        <taxon>Gunneridae</taxon>
        <taxon>Pentapetalae</taxon>
        <taxon>asterids</taxon>
        <taxon>campanulids</taxon>
        <taxon>Asterales</taxon>
        <taxon>Asteraceae</taxon>
        <taxon>Asteroideae</taxon>
        <taxon>Anthemideae</taxon>
        <taxon>Anthemidinae</taxon>
        <taxon>Tanacetum</taxon>
    </lineage>
</organism>
<sequence length="116" mass="13194">MIKSVLDSIVDKNQSAFIPERQITDNILLTKELLKGAKWLIGSWLVFLLHPNLFVSMERDMGILEVGEDLVVFMDTAYGKRSIRRIGNCEYAFTCEELALICHISFPGYGVLVRND</sequence>
<keyword evidence="1" id="KW-0808">Transferase</keyword>
<keyword evidence="1" id="KW-0548">Nucleotidyltransferase</keyword>
<protein>
    <submittedName>
        <fullName evidence="1">RNA-directed DNA polymerase, eukaryota, reverse transcriptase zinc-binding domain protein</fullName>
    </submittedName>
</protein>
<comment type="caution">
    <text evidence="1">The sequence shown here is derived from an EMBL/GenBank/DDBJ whole genome shotgun (WGS) entry which is preliminary data.</text>
</comment>
<proteinExistence type="predicted"/>
<dbReference type="GO" id="GO:0003964">
    <property type="term" value="F:RNA-directed DNA polymerase activity"/>
    <property type="evidence" value="ECO:0007669"/>
    <property type="project" value="UniProtKB-KW"/>
</dbReference>
<name>A0A699HNM8_TANCI</name>
<dbReference type="EMBL" id="BKCJ010187184">
    <property type="protein sequence ID" value="GEY53974.1"/>
    <property type="molecule type" value="Genomic_DNA"/>
</dbReference>
<evidence type="ECO:0000313" key="1">
    <source>
        <dbReference type="EMBL" id="GEY53974.1"/>
    </source>
</evidence>